<feature type="transmembrane region" description="Helical" evidence="10">
    <location>
        <begin position="58"/>
        <end position="82"/>
    </location>
</feature>
<dbReference type="Pfam" id="PF03471">
    <property type="entry name" value="CorC_HlyC"/>
    <property type="match status" value="1"/>
</dbReference>
<dbReference type="InterPro" id="IPR002550">
    <property type="entry name" value="CNNM"/>
</dbReference>
<evidence type="ECO:0000259" key="11">
    <source>
        <dbReference type="PROSITE" id="PS51371"/>
    </source>
</evidence>
<evidence type="ECO:0000256" key="2">
    <source>
        <dbReference type="ARBA" id="ARBA00006446"/>
    </source>
</evidence>
<dbReference type="PROSITE" id="PS51846">
    <property type="entry name" value="CNNM"/>
    <property type="match status" value="1"/>
</dbReference>
<evidence type="ECO:0000256" key="8">
    <source>
        <dbReference type="PROSITE-ProRule" id="PRU00703"/>
    </source>
</evidence>
<sequence>MLIVEIVILFVLILFNGFMAMSELAVVSARPARLKSRAEQGQRGAARALALSADPGRFLSTVQIGITLVGVLSGAFSGATLGTRLSDWLVMQGVSEGVANPLGVGLVVALITYVSLIVGELVPKQIALKNAEGIAIRVAPIMGLLSRITLPLVWLLDVSGRLVLALLGQSAESSQRVTDEEIRTLIAEAETSGTIASDERRMIAGVMRLADRKARAIMTPRGEIDWLDLTADEAALADDVRESGHSLLPAGEGSIDEIAGVVKLRDLLAVQLSGEALDIRTHVLPAPIVHDMADALDVLSVLREAAVPMALVHDEHGHFEGIVTPSDILEAIAGLFRADAEEGEMDIVERADGSWLLPGSMPADEMADHLGFSLPAERTYTTLAGFLLNEFTHLPKTGESTDAMGWRFEIMDLDNRRIDRVLATKLEEVSEA</sequence>
<evidence type="ECO:0000256" key="10">
    <source>
        <dbReference type="SAM" id="Phobius"/>
    </source>
</evidence>
<evidence type="ECO:0000259" key="12">
    <source>
        <dbReference type="PROSITE" id="PS51846"/>
    </source>
</evidence>
<dbReference type="InterPro" id="IPR016169">
    <property type="entry name" value="FAD-bd_PCMH_sub2"/>
</dbReference>
<feature type="domain" description="CNNM transmembrane" evidence="12">
    <location>
        <begin position="1"/>
        <end position="199"/>
    </location>
</feature>
<dbReference type="GO" id="GO:0050660">
    <property type="term" value="F:flavin adenine dinucleotide binding"/>
    <property type="evidence" value="ECO:0007669"/>
    <property type="project" value="InterPro"/>
</dbReference>
<dbReference type="SUPFAM" id="SSF56176">
    <property type="entry name" value="FAD-binding/transporter-associated domain-like"/>
    <property type="match status" value="1"/>
</dbReference>
<dbReference type="Pfam" id="PF00571">
    <property type="entry name" value="CBS"/>
    <property type="match status" value="1"/>
</dbReference>
<comment type="similarity">
    <text evidence="2">Belongs to the UPF0053 family. Hemolysin C subfamily.</text>
</comment>
<feature type="transmembrane region" description="Helical" evidence="10">
    <location>
        <begin position="134"/>
        <end position="156"/>
    </location>
</feature>
<evidence type="ECO:0000256" key="4">
    <source>
        <dbReference type="ARBA" id="ARBA00022737"/>
    </source>
</evidence>
<dbReference type="RefSeq" id="WP_090327223.1">
    <property type="nucleotide sequence ID" value="NZ_FNSL01000001.1"/>
</dbReference>
<dbReference type="EMBL" id="FNSL01000001">
    <property type="protein sequence ID" value="SEB41761.1"/>
    <property type="molecule type" value="Genomic_DNA"/>
</dbReference>
<dbReference type="InterPro" id="IPR046342">
    <property type="entry name" value="CBS_dom_sf"/>
</dbReference>
<dbReference type="GO" id="GO:0005886">
    <property type="term" value="C:plasma membrane"/>
    <property type="evidence" value="ECO:0007669"/>
    <property type="project" value="TreeGrafter"/>
</dbReference>
<dbReference type="AlphaFoldDB" id="A0A1H4J6B1"/>
<feature type="domain" description="CBS" evidence="11">
    <location>
        <begin position="279"/>
        <end position="341"/>
    </location>
</feature>
<evidence type="ECO:0000313" key="14">
    <source>
        <dbReference type="Proteomes" id="UP000199064"/>
    </source>
</evidence>
<protein>
    <submittedName>
        <fullName evidence="13">Putative hemolysin</fullName>
    </submittedName>
</protein>
<dbReference type="Gene3D" id="3.30.465.10">
    <property type="match status" value="1"/>
</dbReference>
<evidence type="ECO:0000313" key="13">
    <source>
        <dbReference type="EMBL" id="SEB41761.1"/>
    </source>
</evidence>
<dbReference type="Gene3D" id="3.10.580.10">
    <property type="entry name" value="CBS-domain"/>
    <property type="match status" value="1"/>
</dbReference>
<dbReference type="PANTHER" id="PTHR22777">
    <property type="entry name" value="HEMOLYSIN-RELATED"/>
    <property type="match status" value="1"/>
</dbReference>
<keyword evidence="6 8" id="KW-0129">CBS domain</keyword>
<evidence type="ECO:0000256" key="3">
    <source>
        <dbReference type="ARBA" id="ARBA00022692"/>
    </source>
</evidence>
<keyword evidence="14" id="KW-1185">Reference proteome</keyword>
<dbReference type="Proteomes" id="UP000199064">
    <property type="component" value="Unassembled WGS sequence"/>
</dbReference>
<evidence type="ECO:0000256" key="5">
    <source>
        <dbReference type="ARBA" id="ARBA00022989"/>
    </source>
</evidence>
<dbReference type="SMART" id="SM01091">
    <property type="entry name" value="CorC_HlyC"/>
    <property type="match status" value="1"/>
</dbReference>
<dbReference type="InterPro" id="IPR036318">
    <property type="entry name" value="FAD-bd_PCMH-like_sf"/>
</dbReference>
<dbReference type="PROSITE" id="PS51371">
    <property type="entry name" value="CBS"/>
    <property type="match status" value="1"/>
</dbReference>
<comment type="subcellular location">
    <subcellularLocation>
        <location evidence="1">Membrane</location>
        <topology evidence="1">Multi-pass membrane protein</topology>
    </subcellularLocation>
</comment>
<keyword evidence="7 9" id="KW-0472">Membrane</keyword>
<evidence type="ECO:0000256" key="7">
    <source>
        <dbReference type="ARBA" id="ARBA00023136"/>
    </source>
</evidence>
<evidence type="ECO:0000256" key="1">
    <source>
        <dbReference type="ARBA" id="ARBA00004141"/>
    </source>
</evidence>
<dbReference type="Pfam" id="PF01595">
    <property type="entry name" value="CNNM"/>
    <property type="match status" value="1"/>
</dbReference>
<keyword evidence="3 9" id="KW-0812">Transmembrane</keyword>
<dbReference type="InterPro" id="IPR044751">
    <property type="entry name" value="Ion_transp-like_CBS"/>
</dbReference>
<dbReference type="SUPFAM" id="SSF54631">
    <property type="entry name" value="CBS-domain pair"/>
    <property type="match status" value="1"/>
</dbReference>
<feature type="transmembrane region" description="Helical" evidence="10">
    <location>
        <begin position="102"/>
        <end position="122"/>
    </location>
</feature>
<keyword evidence="4" id="KW-0677">Repeat</keyword>
<keyword evidence="5 9" id="KW-1133">Transmembrane helix</keyword>
<proteinExistence type="inferred from homology"/>
<feature type="transmembrane region" description="Helical" evidence="10">
    <location>
        <begin position="6"/>
        <end position="27"/>
    </location>
</feature>
<dbReference type="PANTHER" id="PTHR22777:SF17">
    <property type="entry name" value="UPF0053 PROTEIN SLL0260"/>
    <property type="match status" value="1"/>
</dbReference>
<evidence type="ECO:0000256" key="9">
    <source>
        <dbReference type="PROSITE-ProRule" id="PRU01193"/>
    </source>
</evidence>
<organism evidence="13 14">
    <name type="scientific">Nitratireductor aquibiodomus</name>
    <dbReference type="NCBI Taxonomy" id="204799"/>
    <lineage>
        <taxon>Bacteria</taxon>
        <taxon>Pseudomonadati</taxon>
        <taxon>Pseudomonadota</taxon>
        <taxon>Alphaproteobacteria</taxon>
        <taxon>Hyphomicrobiales</taxon>
        <taxon>Phyllobacteriaceae</taxon>
        <taxon>Nitratireductor</taxon>
    </lineage>
</organism>
<reference evidence="14" key="1">
    <citation type="submission" date="2016-10" db="EMBL/GenBank/DDBJ databases">
        <authorList>
            <person name="Varghese N."/>
            <person name="Submissions S."/>
        </authorList>
    </citation>
    <scope>NUCLEOTIDE SEQUENCE [LARGE SCALE GENOMIC DNA]</scope>
    <source>
        <strain evidence="14">ES.061</strain>
    </source>
</reference>
<accession>A0A1H4J6B1</accession>
<dbReference type="InterPro" id="IPR005170">
    <property type="entry name" value="Transptr-assoc_dom"/>
</dbReference>
<dbReference type="CDD" id="cd04590">
    <property type="entry name" value="CBS_pair_CorC_HlyC_assoc"/>
    <property type="match status" value="1"/>
</dbReference>
<name>A0A1H4J6B1_9HYPH</name>
<dbReference type="InterPro" id="IPR000644">
    <property type="entry name" value="CBS_dom"/>
</dbReference>
<evidence type="ECO:0000256" key="6">
    <source>
        <dbReference type="ARBA" id="ARBA00023122"/>
    </source>
</evidence>
<gene>
    <name evidence="13" type="ORF">SAMN05216452_1046</name>
</gene>